<dbReference type="InParanoid" id="A0A1Q3AN92"/>
<dbReference type="EMBL" id="BDDD01000024">
    <property type="protein sequence ID" value="GAV57226.1"/>
    <property type="molecule type" value="Genomic_DNA"/>
</dbReference>
<keyword evidence="2" id="KW-1133">Transmembrane helix</keyword>
<evidence type="ECO:0000313" key="3">
    <source>
        <dbReference type="EMBL" id="GAV57226.1"/>
    </source>
</evidence>
<feature type="compositionally biased region" description="Basic and acidic residues" evidence="1">
    <location>
        <begin position="218"/>
        <end position="228"/>
    </location>
</feature>
<keyword evidence="2" id="KW-0812">Transmembrane</keyword>
<dbReference type="Proteomes" id="UP000187406">
    <property type="component" value="Unassembled WGS sequence"/>
</dbReference>
<evidence type="ECO:0000256" key="1">
    <source>
        <dbReference type="SAM" id="MobiDB-lite"/>
    </source>
</evidence>
<sequence length="314" mass="36355">METNIRAWQKDGRLRVEMETTTQTTCCSSSSIILVPLQAQQRQQLKDQLKPINNNSNSILYSQKHIRLSFTTKSRRWDSNAETFRTKKLNQNDSVYEEEEEEYSRDRRRKKRQWWSDVSSDINENPGILDQVIDSVWLFKAFKSYGWYLPIIISSILLATGPKAFLMALALPIGQSLLSLAFDKLWGRTSRPQRKTKTRETPSARTGSNVKMEEEEQGERQESREGKTRGYQSWVVGDDGSVNKGGQGIPSFGGWEELDRTRSIRRSCQKPKGSPSRQVEKSKLSRRWRSDTPLLLRLLIAVFPFLESWTKMLL</sequence>
<dbReference type="AlphaFoldDB" id="A0A1Q3AN92"/>
<evidence type="ECO:0000256" key="2">
    <source>
        <dbReference type="SAM" id="Phobius"/>
    </source>
</evidence>
<dbReference type="OrthoDB" id="785439at2759"/>
<dbReference type="FunCoup" id="A0A1Q3AN92">
    <property type="interactions" value="575"/>
</dbReference>
<dbReference type="PANTHER" id="PTHR35719">
    <property type="entry name" value="OS01G0680600 PROTEIN"/>
    <property type="match status" value="1"/>
</dbReference>
<dbReference type="STRING" id="3775.A0A1Q3AN92"/>
<name>A0A1Q3AN92_CEPFO</name>
<feature type="region of interest" description="Disordered" evidence="1">
    <location>
        <begin position="191"/>
        <end position="230"/>
    </location>
</feature>
<keyword evidence="2" id="KW-0472">Membrane</keyword>
<protein>
    <submittedName>
        <fullName evidence="3">Uncharacterized protein</fullName>
    </submittedName>
</protein>
<evidence type="ECO:0000313" key="4">
    <source>
        <dbReference type="Proteomes" id="UP000187406"/>
    </source>
</evidence>
<keyword evidence="4" id="KW-1185">Reference proteome</keyword>
<dbReference type="PANTHER" id="PTHR35719:SF2">
    <property type="entry name" value="ABC TRANSMEMBRANE TYPE-1 DOMAIN-CONTAINING PROTEIN"/>
    <property type="match status" value="1"/>
</dbReference>
<organism evidence="3 4">
    <name type="scientific">Cephalotus follicularis</name>
    <name type="common">Albany pitcher plant</name>
    <dbReference type="NCBI Taxonomy" id="3775"/>
    <lineage>
        <taxon>Eukaryota</taxon>
        <taxon>Viridiplantae</taxon>
        <taxon>Streptophyta</taxon>
        <taxon>Embryophyta</taxon>
        <taxon>Tracheophyta</taxon>
        <taxon>Spermatophyta</taxon>
        <taxon>Magnoliopsida</taxon>
        <taxon>eudicotyledons</taxon>
        <taxon>Gunneridae</taxon>
        <taxon>Pentapetalae</taxon>
        <taxon>rosids</taxon>
        <taxon>fabids</taxon>
        <taxon>Oxalidales</taxon>
        <taxon>Cephalotaceae</taxon>
        <taxon>Cephalotus</taxon>
    </lineage>
</organism>
<accession>A0A1Q3AN92</accession>
<gene>
    <name evidence="3" type="ORF">CFOL_v3_00764</name>
</gene>
<feature type="transmembrane region" description="Helical" evidence="2">
    <location>
        <begin position="145"/>
        <end position="161"/>
    </location>
</feature>
<proteinExistence type="predicted"/>
<reference evidence="4" key="1">
    <citation type="submission" date="2016-04" db="EMBL/GenBank/DDBJ databases">
        <title>Cephalotus genome sequencing.</title>
        <authorList>
            <person name="Fukushima K."/>
            <person name="Hasebe M."/>
            <person name="Fang X."/>
        </authorList>
    </citation>
    <scope>NUCLEOTIDE SEQUENCE [LARGE SCALE GENOMIC DNA]</scope>
    <source>
        <strain evidence="4">cv. St1</strain>
    </source>
</reference>
<comment type="caution">
    <text evidence="3">The sequence shown here is derived from an EMBL/GenBank/DDBJ whole genome shotgun (WGS) entry which is preliminary data.</text>
</comment>